<reference evidence="1 2" key="1">
    <citation type="submission" date="2011-11" db="EMBL/GenBank/DDBJ databases">
        <title>The Noncontiguous Finished genome of Desulfosporosinus youngiae DSM 17734.</title>
        <authorList>
            <consortium name="US DOE Joint Genome Institute (JGI-PGF)"/>
            <person name="Lucas S."/>
            <person name="Han J."/>
            <person name="Lapidus A."/>
            <person name="Cheng J.-F."/>
            <person name="Goodwin L."/>
            <person name="Pitluck S."/>
            <person name="Peters L."/>
            <person name="Ovchinnikova G."/>
            <person name="Lu M."/>
            <person name="Land M.L."/>
            <person name="Hauser L."/>
            <person name="Pester M."/>
            <person name="Spring S."/>
            <person name="Ollivier B."/>
            <person name="Rattei T."/>
            <person name="Klenk H.-P."/>
            <person name="Wagner M."/>
            <person name="Loy A."/>
            <person name="Woyke T.J."/>
        </authorList>
    </citation>
    <scope>NUCLEOTIDE SEQUENCE [LARGE SCALE GENOMIC DNA]</scope>
    <source>
        <strain evidence="1 2">DSM 17734</strain>
    </source>
</reference>
<dbReference type="HOGENOM" id="CLU_2355228_0_0_9"/>
<dbReference type="AlphaFoldDB" id="H5Y2P1"/>
<evidence type="ECO:0000313" key="2">
    <source>
        <dbReference type="Proteomes" id="UP000005104"/>
    </source>
</evidence>
<proteinExistence type="predicted"/>
<accession>H5Y2P1</accession>
<dbReference type="Proteomes" id="UP000005104">
    <property type="component" value="Chromosome"/>
</dbReference>
<dbReference type="OrthoDB" id="9896696at2"/>
<dbReference type="EMBL" id="CM001441">
    <property type="protein sequence ID" value="EHQ88304.1"/>
    <property type="molecule type" value="Genomic_DNA"/>
</dbReference>
<dbReference type="STRING" id="768710.DesyoDRAFT_1134"/>
<organism evidence="1 2">
    <name type="scientific">Desulfosporosinus youngiae DSM 17734</name>
    <dbReference type="NCBI Taxonomy" id="768710"/>
    <lineage>
        <taxon>Bacteria</taxon>
        <taxon>Bacillati</taxon>
        <taxon>Bacillota</taxon>
        <taxon>Clostridia</taxon>
        <taxon>Eubacteriales</taxon>
        <taxon>Desulfitobacteriaceae</taxon>
        <taxon>Desulfosporosinus</taxon>
    </lineage>
</organism>
<keyword evidence="2" id="KW-1185">Reference proteome</keyword>
<sequence>MREIIYRKSDLTCVGTVTEGMTIEQEIELNVIPNYGGSFENYDFIETDVKYFDLELIDEKVTVVASKAPDPLPPEPTYEDYLLDLDFRLSMVELGL</sequence>
<gene>
    <name evidence="1" type="ORF">DesyoDRAFT_1134</name>
</gene>
<protein>
    <submittedName>
        <fullName evidence="1">Uncharacterized protein</fullName>
    </submittedName>
</protein>
<dbReference type="RefSeq" id="WP_007780505.1">
    <property type="nucleotide sequence ID" value="NZ_CM001441.1"/>
</dbReference>
<name>H5Y2P1_9FIRM</name>
<evidence type="ECO:0000313" key="1">
    <source>
        <dbReference type="EMBL" id="EHQ88304.1"/>
    </source>
</evidence>